<evidence type="ECO:0000313" key="9">
    <source>
        <dbReference type="EMBL" id="MCI27095.1"/>
    </source>
</evidence>
<dbReference type="GO" id="GO:0005524">
    <property type="term" value="F:ATP binding"/>
    <property type="evidence" value="ECO:0007669"/>
    <property type="project" value="UniProtKB-KW"/>
</dbReference>
<dbReference type="AlphaFoldDB" id="A0A392QV21"/>
<proteinExistence type="predicted"/>
<keyword evidence="9" id="KW-0675">Receptor</keyword>
<organism evidence="9 10">
    <name type="scientific">Trifolium medium</name>
    <dbReference type="NCBI Taxonomy" id="97028"/>
    <lineage>
        <taxon>Eukaryota</taxon>
        <taxon>Viridiplantae</taxon>
        <taxon>Streptophyta</taxon>
        <taxon>Embryophyta</taxon>
        <taxon>Tracheophyta</taxon>
        <taxon>Spermatophyta</taxon>
        <taxon>Magnoliopsida</taxon>
        <taxon>eudicotyledons</taxon>
        <taxon>Gunneridae</taxon>
        <taxon>Pentapetalae</taxon>
        <taxon>rosids</taxon>
        <taxon>fabids</taxon>
        <taxon>Fabales</taxon>
        <taxon>Fabaceae</taxon>
        <taxon>Papilionoideae</taxon>
        <taxon>50 kb inversion clade</taxon>
        <taxon>NPAAA clade</taxon>
        <taxon>Hologalegina</taxon>
        <taxon>IRL clade</taxon>
        <taxon>Trifolieae</taxon>
        <taxon>Trifolium</taxon>
    </lineage>
</organism>
<comment type="catalytic activity">
    <reaction evidence="7">
        <text>L-threonyl-[protein] + ATP = O-phospho-L-threonyl-[protein] + ADP + H(+)</text>
        <dbReference type="Rhea" id="RHEA:46608"/>
        <dbReference type="Rhea" id="RHEA-COMP:11060"/>
        <dbReference type="Rhea" id="RHEA-COMP:11605"/>
        <dbReference type="ChEBI" id="CHEBI:15378"/>
        <dbReference type="ChEBI" id="CHEBI:30013"/>
        <dbReference type="ChEBI" id="CHEBI:30616"/>
        <dbReference type="ChEBI" id="CHEBI:61977"/>
        <dbReference type="ChEBI" id="CHEBI:456216"/>
        <dbReference type="EC" id="2.7.11.1"/>
    </reaction>
</comment>
<comment type="catalytic activity">
    <reaction evidence="8">
        <text>L-seryl-[protein] + ATP = O-phospho-L-seryl-[protein] + ADP + H(+)</text>
        <dbReference type="Rhea" id="RHEA:17989"/>
        <dbReference type="Rhea" id="RHEA-COMP:9863"/>
        <dbReference type="Rhea" id="RHEA-COMP:11604"/>
        <dbReference type="ChEBI" id="CHEBI:15378"/>
        <dbReference type="ChEBI" id="CHEBI:29999"/>
        <dbReference type="ChEBI" id="CHEBI:30616"/>
        <dbReference type="ChEBI" id="CHEBI:83421"/>
        <dbReference type="ChEBI" id="CHEBI:456216"/>
        <dbReference type="EC" id="2.7.11.1"/>
    </reaction>
</comment>
<keyword evidence="10" id="KW-1185">Reference proteome</keyword>
<evidence type="ECO:0000256" key="6">
    <source>
        <dbReference type="ARBA" id="ARBA00022840"/>
    </source>
</evidence>
<dbReference type="PANTHER" id="PTHR48005:SF70">
    <property type="entry name" value="MDIS1-INTERACTING RECEPTOR LIKE KINASE 2-LIKE"/>
    <property type="match status" value="1"/>
</dbReference>
<keyword evidence="3" id="KW-0808">Transferase</keyword>
<dbReference type="InterPro" id="IPR051420">
    <property type="entry name" value="Ser_Thr_Kinases_DiverseReg"/>
</dbReference>
<evidence type="ECO:0000256" key="7">
    <source>
        <dbReference type="ARBA" id="ARBA00047899"/>
    </source>
</evidence>
<evidence type="ECO:0000256" key="8">
    <source>
        <dbReference type="ARBA" id="ARBA00048679"/>
    </source>
</evidence>
<dbReference type="EMBL" id="LXQA010157338">
    <property type="protein sequence ID" value="MCI27095.1"/>
    <property type="molecule type" value="Genomic_DNA"/>
</dbReference>
<name>A0A392QV21_9FABA</name>
<keyword evidence="2" id="KW-0723">Serine/threonine-protein kinase</keyword>
<protein>
    <recommendedName>
        <fullName evidence="1">non-specific serine/threonine protein kinase</fullName>
        <ecNumber evidence="1">2.7.11.1</ecNumber>
    </recommendedName>
</protein>
<evidence type="ECO:0000313" key="10">
    <source>
        <dbReference type="Proteomes" id="UP000265520"/>
    </source>
</evidence>
<accession>A0A392QV21</accession>
<feature type="non-terminal residue" evidence="9">
    <location>
        <position position="1"/>
    </location>
</feature>
<dbReference type="GO" id="GO:0004674">
    <property type="term" value="F:protein serine/threonine kinase activity"/>
    <property type="evidence" value="ECO:0007669"/>
    <property type="project" value="UniProtKB-KW"/>
</dbReference>
<keyword evidence="4" id="KW-0547">Nucleotide-binding</keyword>
<evidence type="ECO:0000256" key="3">
    <source>
        <dbReference type="ARBA" id="ARBA00022679"/>
    </source>
</evidence>
<evidence type="ECO:0000256" key="2">
    <source>
        <dbReference type="ARBA" id="ARBA00022527"/>
    </source>
</evidence>
<dbReference type="Gene3D" id="1.10.510.10">
    <property type="entry name" value="Transferase(Phosphotransferase) domain 1"/>
    <property type="match status" value="1"/>
</dbReference>
<sequence>PDAMLLMDKLDQRLPHPLDPIIEELVTIAMIALACLTESPQSRPTMKQVSKELTGF</sequence>
<dbReference type="EC" id="2.7.11.1" evidence="1"/>
<comment type="caution">
    <text evidence="9">The sequence shown here is derived from an EMBL/GenBank/DDBJ whole genome shotgun (WGS) entry which is preliminary data.</text>
</comment>
<keyword evidence="5 9" id="KW-0418">Kinase</keyword>
<dbReference type="Proteomes" id="UP000265520">
    <property type="component" value="Unassembled WGS sequence"/>
</dbReference>
<dbReference type="PANTHER" id="PTHR48005">
    <property type="entry name" value="LEUCINE RICH REPEAT KINASE 2"/>
    <property type="match status" value="1"/>
</dbReference>
<keyword evidence="6" id="KW-0067">ATP-binding</keyword>
<evidence type="ECO:0000256" key="5">
    <source>
        <dbReference type="ARBA" id="ARBA00022777"/>
    </source>
</evidence>
<reference evidence="9 10" key="1">
    <citation type="journal article" date="2018" name="Front. Plant Sci.">
        <title>Red Clover (Trifolium pratense) and Zigzag Clover (T. medium) - A Picture of Genomic Similarities and Differences.</title>
        <authorList>
            <person name="Dluhosova J."/>
            <person name="Istvanek J."/>
            <person name="Nedelnik J."/>
            <person name="Repkova J."/>
        </authorList>
    </citation>
    <scope>NUCLEOTIDE SEQUENCE [LARGE SCALE GENOMIC DNA]</scope>
    <source>
        <strain evidence="10">cv. 10/8</strain>
        <tissue evidence="9">Leaf</tissue>
    </source>
</reference>
<evidence type="ECO:0000256" key="1">
    <source>
        <dbReference type="ARBA" id="ARBA00012513"/>
    </source>
</evidence>
<evidence type="ECO:0000256" key="4">
    <source>
        <dbReference type="ARBA" id="ARBA00022741"/>
    </source>
</evidence>